<feature type="compositionally biased region" description="Basic residues" evidence="1">
    <location>
        <begin position="57"/>
        <end position="68"/>
    </location>
</feature>
<dbReference type="Proteomes" id="UP000634136">
    <property type="component" value="Unassembled WGS sequence"/>
</dbReference>
<keyword evidence="3" id="KW-1185">Reference proteome</keyword>
<sequence>MDEKRKSTLQIKKKVTLPCDFGDERVNKLDGNKEDGEGATSTARDGRQTDSDGGSRVSKRHLQRNGVL</sequence>
<dbReference type="EMBL" id="JAAIUW010000005">
    <property type="protein sequence ID" value="KAF7831246.1"/>
    <property type="molecule type" value="Genomic_DNA"/>
</dbReference>
<dbReference type="AlphaFoldDB" id="A0A834WS92"/>
<protein>
    <submittedName>
        <fullName evidence="2">Uncharacterized protein</fullName>
    </submittedName>
</protein>
<comment type="caution">
    <text evidence="2">The sequence shown here is derived from an EMBL/GenBank/DDBJ whole genome shotgun (WGS) entry which is preliminary data.</text>
</comment>
<accession>A0A834WS92</accession>
<proteinExistence type="predicted"/>
<evidence type="ECO:0000313" key="3">
    <source>
        <dbReference type="Proteomes" id="UP000634136"/>
    </source>
</evidence>
<feature type="compositionally biased region" description="Basic and acidic residues" evidence="1">
    <location>
        <begin position="22"/>
        <end position="36"/>
    </location>
</feature>
<reference evidence="2" key="1">
    <citation type="submission" date="2020-09" db="EMBL/GenBank/DDBJ databases">
        <title>Genome-Enabled Discovery of Anthraquinone Biosynthesis in Senna tora.</title>
        <authorList>
            <person name="Kang S.-H."/>
            <person name="Pandey R.P."/>
            <person name="Lee C.-M."/>
            <person name="Sim J.-S."/>
            <person name="Jeong J.-T."/>
            <person name="Choi B.-S."/>
            <person name="Jung M."/>
            <person name="Ginzburg D."/>
            <person name="Zhao K."/>
            <person name="Won S.Y."/>
            <person name="Oh T.-J."/>
            <person name="Yu Y."/>
            <person name="Kim N.-H."/>
            <person name="Lee O.R."/>
            <person name="Lee T.-H."/>
            <person name="Bashyal P."/>
            <person name="Kim T.-S."/>
            <person name="Lee W.-H."/>
            <person name="Kawkins C."/>
            <person name="Kim C.-K."/>
            <person name="Kim J.S."/>
            <person name="Ahn B.O."/>
            <person name="Rhee S.Y."/>
            <person name="Sohng J.K."/>
        </authorList>
    </citation>
    <scope>NUCLEOTIDE SEQUENCE</scope>
    <source>
        <tissue evidence="2">Leaf</tissue>
    </source>
</reference>
<gene>
    <name evidence="2" type="ORF">G2W53_013579</name>
</gene>
<feature type="region of interest" description="Disordered" evidence="1">
    <location>
        <begin position="22"/>
        <end position="68"/>
    </location>
</feature>
<organism evidence="2 3">
    <name type="scientific">Senna tora</name>
    <dbReference type="NCBI Taxonomy" id="362788"/>
    <lineage>
        <taxon>Eukaryota</taxon>
        <taxon>Viridiplantae</taxon>
        <taxon>Streptophyta</taxon>
        <taxon>Embryophyta</taxon>
        <taxon>Tracheophyta</taxon>
        <taxon>Spermatophyta</taxon>
        <taxon>Magnoliopsida</taxon>
        <taxon>eudicotyledons</taxon>
        <taxon>Gunneridae</taxon>
        <taxon>Pentapetalae</taxon>
        <taxon>rosids</taxon>
        <taxon>fabids</taxon>
        <taxon>Fabales</taxon>
        <taxon>Fabaceae</taxon>
        <taxon>Caesalpinioideae</taxon>
        <taxon>Cassia clade</taxon>
        <taxon>Senna</taxon>
    </lineage>
</organism>
<evidence type="ECO:0000313" key="2">
    <source>
        <dbReference type="EMBL" id="KAF7831246.1"/>
    </source>
</evidence>
<name>A0A834WS92_9FABA</name>
<evidence type="ECO:0000256" key="1">
    <source>
        <dbReference type="SAM" id="MobiDB-lite"/>
    </source>
</evidence>